<proteinExistence type="predicted"/>
<name>A0ACC2T3L5_9FUNG</name>
<protein>
    <submittedName>
        <fullName evidence="1">Uncharacterized protein</fullName>
    </submittedName>
</protein>
<dbReference type="Proteomes" id="UP001165960">
    <property type="component" value="Unassembled WGS sequence"/>
</dbReference>
<accession>A0ACC2T3L5</accession>
<sequence length="103" mass="12419">MKTTSSLKVWHKSFKTKFGANPKFNRFFQKLQKEQERTVSKFWDLVNQAAPKKRKSKEQNYQEDVQDFFMKTQFYLGFKTTLKGTQPKEDVQKVVKKSTWWQS</sequence>
<reference evidence="1" key="1">
    <citation type="submission" date="2022-04" db="EMBL/GenBank/DDBJ databases">
        <title>Genome of the entomopathogenic fungus Entomophthora muscae.</title>
        <authorList>
            <person name="Elya C."/>
            <person name="Lovett B.R."/>
            <person name="Lee E."/>
            <person name="Macias A.M."/>
            <person name="Hajek A.E."/>
            <person name="De Bivort B.L."/>
            <person name="Kasson M.T."/>
            <person name="De Fine Licht H.H."/>
            <person name="Stajich J.E."/>
        </authorList>
    </citation>
    <scope>NUCLEOTIDE SEQUENCE</scope>
    <source>
        <strain evidence="1">Berkeley</strain>
    </source>
</reference>
<dbReference type="EMBL" id="QTSX02003653">
    <property type="protein sequence ID" value="KAJ9069178.1"/>
    <property type="molecule type" value="Genomic_DNA"/>
</dbReference>
<comment type="caution">
    <text evidence="1">The sequence shown here is derived from an EMBL/GenBank/DDBJ whole genome shotgun (WGS) entry which is preliminary data.</text>
</comment>
<evidence type="ECO:0000313" key="1">
    <source>
        <dbReference type="EMBL" id="KAJ9069178.1"/>
    </source>
</evidence>
<evidence type="ECO:0000313" key="2">
    <source>
        <dbReference type="Proteomes" id="UP001165960"/>
    </source>
</evidence>
<gene>
    <name evidence="1" type="ORF">DSO57_1021321</name>
</gene>
<keyword evidence="2" id="KW-1185">Reference proteome</keyword>
<organism evidence="1 2">
    <name type="scientific">Entomophthora muscae</name>
    <dbReference type="NCBI Taxonomy" id="34485"/>
    <lineage>
        <taxon>Eukaryota</taxon>
        <taxon>Fungi</taxon>
        <taxon>Fungi incertae sedis</taxon>
        <taxon>Zoopagomycota</taxon>
        <taxon>Entomophthoromycotina</taxon>
        <taxon>Entomophthoromycetes</taxon>
        <taxon>Entomophthorales</taxon>
        <taxon>Entomophthoraceae</taxon>
        <taxon>Entomophthora</taxon>
    </lineage>
</organism>